<proteinExistence type="inferred from homology"/>
<dbReference type="EMBL" id="MDDG01000002">
    <property type="protein sequence ID" value="OQE44290.1"/>
    <property type="molecule type" value="Genomic_DNA"/>
</dbReference>
<keyword evidence="7" id="KW-0812">Transmembrane</keyword>
<evidence type="ECO:0000256" key="3">
    <source>
        <dbReference type="ARBA" id="ARBA00022525"/>
    </source>
</evidence>
<evidence type="ECO:0000256" key="5">
    <source>
        <dbReference type="ARBA" id="ARBA00023180"/>
    </source>
</evidence>
<evidence type="ECO:0008006" key="10">
    <source>
        <dbReference type="Google" id="ProtNLM"/>
    </source>
</evidence>
<dbReference type="InterPro" id="IPR004911">
    <property type="entry name" value="Interferon-induced_GILT"/>
</dbReference>
<keyword evidence="7" id="KW-1133">Transmembrane helix</keyword>
<evidence type="ECO:0000313" key="8">
    <source>
        <dbReference type="EMBL" id="OQE44290.1"/>
    </source>
</evidence>
<sequence length="321" mass="35919">MILSKQRHFGFDPIMEKLPLHKGDEEILESTNRDRRAHPSTITYLGRIGVIALLFIGYIVLLRPSSPCTHSDQQTESYDYEAQEDFDNYLQLARLTSHAQTLEQTKIPLEAHIMSKCPDARDCLQKLVLPAMEKISDKVDFKLSFIASVSKDSEEIECMHGPGECIGNMLMLCAANLPFPPTADEASLPSQYPRTPIIRSLGFANCLLNDYARIPNREFVHQCAMEHGIDFDSLNKCASQQNDDPNDGNDGGPPLSGLALLRASATHGEQLGIKTSCTVRLDDAVWCIRDSNEWRNCARNGEGSQPSTLVDQVEKLWKERN</sequence>
<keyword evidence="9" id="KW-1185">Reference proteome</keyword>
<feature type="transmembrane region" description="Helical" evidence="7">
    <location>
        <begin position="42"/>
        <end position="61"/>
    </location>
</feature>
<keyword evidence="3" id="KW-0964">Secreted</keyword>
<dbReference type="PANTHER" id="PTHR13234">
    <property type="entry name" value="GAMMA-INTERFERON INDUCIBLE LYSOSOMAL THIOL REDUCTASE GILT"/>
    <property type="match status" value="1"/>
</dbReference>
<evidence type="ECO:0000256" key="2">
    <source>
        <dbReference type="ARBA" id="ARBA00005679"/>
    </source>
</evidence>
<comment type="subcellular location">
    <subcellularLocation>
        <location evidence="1">Secreted</location>
    </subcellularLocation>
</comment>
<keyword evidence="4" id="KW-0732">Signal</keyword>
<name>A0A1V6V0U1_9EURO</name>
<organism evidence="8 9">
    <name type="scientific">Penicillium coprophilum</name>
    <dbReference type="NCBI Taxonomy" id="36646"/>
    <lineage>
        <taxon>Eukaryota</taxon>
        <taxon>Fungi</taxon>
        <taxon>Dikarya</taxon>
        <taxon>Ascomycota</taxon>
        <taxon>Pezizomycotina</taxon>
        <taxon>Eurotiomycetes</taxon>
        <taxon>Eurotiomycetidae</taxon>
        <taxon>Eurotiales</taxon>
        <taxon>Aspergillaceae</taxon>
        <taxon>Penicillium</taxon>
    </lineage>
</organism>
<keyword evidence="5" id="KW-0325">Glycoprotein</keyword>
<evidence type="ECO:0000313" key="9">
    <source>
        <dbReference type="Proteomes" id="UP000191500"/>
    </source>
</evidence>
<dbReference type="Pfam" id="PF03227">
    <property type="entry name" value="GILT"/>
    <property type="match status" value="1"/>
</dbReference>
<evidence type="ECO:0000256" key="6">
    <source>
        <dbReference type="SAM" id="MobiDB-lite"/>
    </source>
</evidence>
<accession>A0A1V6V0U1</accession>
<dbReference type="STRING" id="36646.A0A1V6V0U1"/>
<dbReference type="GO" id="GO:0016671">
    <property type="term" value="F:oxidoreductase activity, acting on a sulfur group of donors, disulfide as acceptor"/>
    <property type="evidence" value="ECO:0007669"/>
    <property type="project" value="InterPro"/>
</dbReference>
<dbReference type="PANTHER" id="PTHR13234:SF8">
    <property type="entry name" value="GAMMA-INTERFERON-INDUCIBLE LYSOSOMAL THIOL REDUCTASE"/>
    <property type="match status" value="1"/>
</dbReference>
<evidence type="ECO:0000256" key="1">
    <source>
        <dbReference type="ARBA" id="ARBA00004613"/>
    </source>
</evidence>
<reference evidence="9" key="1">
    <citation type="journal article" date="2017" name="Nat. Microbiol.">
        <title>Global analysis of biosynthetic gene clusters reveals vast potential of secondary metabolite production in Penicillium species.</title>
        <authorList>
            <person name="Nielsen J.C."/>
            <person name="Grijseels S."/>
            <person name="Prigent S."/>
            <person name="Ji B."/>
            <person name="Dainat J."/>
            <person name="Nielsen K.F."/>
            <person name="Frisvad J.C."/>
            <person name="Workman M."/>
            <person name="Nielsen J."/>
        </authorList>
    </citation>
    <scope>NUCLEOTIDE SEQUENCE [LARGE SCALE GENOMIC DNA]</scope>
    <source>
        <strain evidence="9">IBT 31321</strain>
    </source>
</reference>
<comment type="caution">
    <text evidence="8">The sequence shown here is derived from an EMBL/GenBank/DDBJ whole genome shotgun (WGS) entry which is preliminary data.</text>
</comment>
<evidence type="ECO:0000256" key="4">
    <source>
        <dbReference type="ARBA" id="ARBA00022729"/>
    </source>
</evidence>
<feature type="region of interest" description="Disordered" evidence="6">
    <location>
        <begin position="236"/>
        <end position="258"/>
    </location>
</feature>
<comment type="similarity">
    <text evidence="2">Belongs to the GILT family.</text>
</comment>
<dbReference type="GO" id="GO:0005576">
    <property type="term" value="C:extracellular region"/>
    <property type="evidence" value="ECO:0007669"/>
    <property type="project" value="UniProtKB-SubCell"/>
</dbReference>
<keyword evidence="7" id="KW-0472">Membrane</keyword>
<dbReference type="Proteomes" id="UP000191500">
    <property type="component" value="Unassembled WGS sequence"/>
</dbReference>
<dbReference type="AlphaFoldDB" id="A0A1V6V0U1"/>
<evidence type="ECO:0000256" key="7">
    <source>
        <dbReference type="SAM" id="Phobius"/>
    </source>
</evidence>
<protein>
    <recommendedName>
        <fullName evidence="10">Gamma interferon inducible lysosomal thiol reductase GILT</fullName>
    </recommendedName>
</protein>
<gene>
    <name evidence="8" type="ORF">PENCOP_c002G07701</name>
</gene>